<feature type="compositionally biased region" description="Basic and acidic residues" evidence="2">
    <location>
        <begin position="1075"/>
        <end position="1097"/>
    </location>
</feature>
<comment type="caution">
    <text evidence="3">The sequence shown here is derived from an EMBL/GenBank/DDBJ whole genome shotgun (WGS) entry which is preliminary data.</text>
</comment>
<feature type="region of interest" description="Disordered" evidence="2">
    <location>
        <begin position="631"/>
        <end position="711"/>
    </location>
</feature>
<feature type="compositionally biased region" description="Polar residues" evidence="2">
    <location>
        <begin position="1117"/>
        <end position="1129"/>
    </location>
</feature>
<feature type="compositionally biased region" description="Low complexity" evidence="2">
    <location>
        <begin position="1098"/>
        <end position="1116"/>
    </location>
</feature>
<feature type="compositionally biased region" description="Basic and acidic residues" evidence="2">
    <location>
        <begin position="1020"/>
        <end position="1042"/>
    </location>
</feature>
<gene>
    <name evidence="3" type="ORF">M0812_14621</name>
</gene>
<feature type="compositionally biased region" description="Low complexity" evidence="2">
    <location>
        <begin position="959"/>
        <end position="970"/>
    </location>
</feature>
<feature type="compositionally biased region" description="Basic residues" evidence="2">
    <location>
        <begin position="696"/>
        <end position="706"/>
    </location>
</feature>
<feature type="compositionally biased region" description="Basic residues" evidence="2">
    <location>
        <begin position="679"/>
        <end position="688"/>
    </location>
</feature>
<name>A0AAV7ZCF6_9EUKA</name>
<accession>A0AAV7ZCF6</accession>
<evidence type="ECO:0000313" key="3">
    <source>
        <dbReference type="EMBL" id="KAJ3438611.1"/>
    </source>
</evidence>
<feature type="compositionally biased region" description="Polar residues" evidence="2">
    <location>
        <begin position="986"/>
        <end position="1019"/>
    </location>
</feature>
<feature type="region of interest" description="Disordered" evidence="2">
    <location>
        <begin position="940"/>
        <end position="1140"/>
    </location>
</feature>
<organism evidence="3 4">
    <name type="scientific">Anaeramoeba flamelloides</name>
    <dbReference type="NCBI Taxonomy" id="1746091"/>
    <lineage>
        <taxon>Eukaryota</taxon>
        <taxon>Metamonada</taxon>
        <taxon>Anaeramoebidae</taxon>
        <taxon>Anaeramoeba</taxon>
    </lineage>
</organism>
<dbReference type="AlphaFoldDB" id="A0AAV7ZCF6"/>
<dbReference type="EMBL" id="JANTQA010000032">
    <property type="protein sequence ID" value="KAJ3438611.1"/>
    <property type="molecule type" value="Genomic_DNA"/>
</dbReference>
<feature type="compositionally biased region" description="Low complexity" evidence="2">
    <location>
        <begin position="1054"/>
        <end position="1063"/>
    </location>
</feature>
<feature type="compositionally biased region" description="Polar residues" evidence="2">
    <location>
        <begin position="1064"/>
        <end position="1074"/>
    </location>
</feature>
<sequence>MTAINTDSLEIVARNYSSNKTTFGVEILSKTAATASLFRITQKGIELKPINKESIHFPFSNSLLISFHQTDNQLLRMDVSKTDCLLISCKNDYDRFLIYKTFQMFEFYNFQEFHFGKSFSVKGSILGKTLEIESISQRCLSEKTVSFEIRVILGINYLPSKIAKHTPTILKILSNSIQIASNDIILATYTSDSILQLDYDLVHQKTFKLKTKNSQIIFECSNKYLSELLYQCFKNFQAPPLRQTKKDPESISVSTLQKSNKTFTNIKGLIKSSGQRTHLLRHMLNEIQSTISNSDDKGNINLASSEEEMEMKNLNNNQKKNEEIEIDNFQNKKDENISPSKNAFEIAIQRKTIITMKSYIEISKTSLILFLPNHGLNFQKQSKKSFNYKQNLQEWETISFPLNLTLSILKKNKKRNTLTFEIILTSDLKNNFSNFNLFYENLNENEYDNDNPQSSSTYSDIKTKNNDNANENTFKIDKDFRLHSNYFIQEKYNRITHYVYNIPKKDHVESIKFSILFLNLKDMKNFIRRYNKNKLKFNRNILQKCNLKGISDKLFLQIPKTLIRKLLPKTKFVFNSRHLSTRMKKIVLICNNNWLTILFENGIRVYPMKNCLIRKNPKYSSRMGLEIYMNDNNGINRSGNNDMDEYKGGDSKKRANESDSDRENANEDDMKNGNGNGNGKKKKKKNDKNKKNEKNMKKKERKRNTKKRESTKAGNILYTIEFSDLTNATLFQNIIEKASKLKTDKFEIKPKTKPLVINKFNNNNGSQDANIDDDTHYNKINCNSFGKFLNCYSVKIIQRSSKSIGLILLTTKAILLVIGNKFFFFNIRRDFYMCLDSIELNNIQLSPFANNIYFSSYQIIFTTQIEKLLFVLDCLKIKQSLFPEIQLKNFQKNLAFFTDFRNHHQNYTQKQLNKIQNKAKKILKKEYNLNLKVIKELQSQNVNKNKKKSKKPTKKKQDISINIENNNSGSESHKELLKSESLPHSDLSNNKSHSLSEPESQSQTESNPKSNDQSQSQNTEKSDSENSESEKEDNKATSDSEKSNPQPESEPEPESQSQTESNPKSNDQSQSQNNEKSDSENSGSEKEDNKATSDSEKSNPQSESEPEPESQSQTESNPKSNDQSQSQNNEKFDSENSESD</sequence>
<feature type="compositionally biased region" description="Basic and acidic residues" evidence="2">
    <location>
        <begin position="644"/>
        <end position="671"/>
    </location>
</feature>
<protein>
    <submittedName>
        <fullName evidence="3">DNAj</fullName>
    </submittedName>
</protein>
<evidence type="ECO:0000256" key="1">
    <source>
        <dbReference type="SAM" id="Coils"/>
    </source>
</evidence>
<reference evidence="3" key="1">
    <citation type="submission" date="2022-08" db="EMBL/GenBank/DDBJ databases">
        <title>Novel sulphate-reducing endosymbionts in the free-living metamonad Anaeramoeba.</title>
        <authorList>
            <person name="Jerlstrom-Hultqvist J."/>
            <person name="Cepicka I."/>
            <person name="Gallot-Lavallee L."/>
            <person name="Salas-Leiva D."/>
            <person name="Curtis B.A."/>
            <person name="Zahonova K."/>
            <person name="Pipaliya S."/>
            <person name="Dacks J."/>
            <person name="Roger A.J."/>
        </authorList>
    </citation>
    <scope>NUCLEOTIDE SEQUENCE</scope>
    <source>
        <strain evidence="3">Busselton2</strain>
    </source>
</reference>
<feature type="compositionally biased region" description="Low complexity" evidence="2">
    <location>
        <begin position="631"/>
        <end position="641"/>
    </location>
</feature>
<feature type="coiled-coil region" evidence="1">
    <location>
        <begin position="302"/>
        <end position="332"/>
    </location>
</feature>
<proteinExistence type="predicted"/>
<feature type="compositionally biased region" description="Basic and acidic residues" evidence="2">
    <location>
        <begin position="971"/>
        <end position="983"/>
    </location>
</feature>
<feature type="compositionally biased region" description="Basic residues" evidence="2">
    <location>
        <begin position="944"/>
        <end position="954"/>
    </location>
</feature>
<evidence type="ECO:0000313" key="4">
    <source>
        <dbReference type="Proteomes" id="UP001146793"/>
    </source>
</evidence>
<evidence type="ECO:0000256" key="2">
    <source>
        <dbReference type="SAM" id="MobiDB-lite"/>
    </source>
</evidence>
<keyword evidence="1" id="KW-0175">Coiled coil</keyword>
<dbReference type="Proteomes" id="UP001146793">
    <property type="component" value="Unassembled WGS sequence"/>
</dbReference>